<evidence type="ECO:0000256" key="1">
    <source>
        <dbReference type="SAM" id="Coils"/>
    </source>
</evidence>
<keyword evidence="5" id="KW-1185">Reference proteome</keyword>
<dbReference type="OrthoDB" id="9784703at2"/>
<protein>
    <submittedName>
        <fullName evidence="4">Septal ring factor EnvC, activator of murein hydrolases AmiA and AmiB</fullName>
    </submittedName>
</protein>
<dbReference type="InterPro" id="IPR011055">
    <property type="entry name" value="Dup_hybrid_motif"/>
</dbReference>
<dbReference type="Pfam" id="PF01551">
    <property type="entry name" value="Peptidase_M23"/>
    <property type="match status" value="1"/>
</dbReference>
<dbReference type="SUPFAM" id="SSF51261">
    <property type="entry name" value="Duplicated hybrid motif"/>
    <property type="match status" value="1"/>
</dbReference>
<gene>
    <name evidence="4" type="ORF">GA0061080_101519</name>
</gene>
<feature type="transmembrane region" description="Helical" evidence="2">
    <location>
        <begin position="7"/>
        <end position="23"/>
    </location>
</feature>
<reference evidence="5" key="1">
    <citation type="submission" date="2016-08" db="EMBL/GenBank/DDBJ databases">
        <authorList>
            <person name="Varghese N."/>
            <person name="Submissions Spin"/>
        </authorList>
    </citation>
    <scope>NUCLEOTIDE SEQUENCE [LARGE SCALE GENOMIC DNA]</scope>
    <source>
        <strain evidence="5">R-53144</strain>
    </source>
</reference>
<evidence type="ECO:0000313" key="4">
    <source>
        <dbReference type="EMBL" id="SCB99646.1"/>
    </source>
</evidence>
<dbReference type="NCBIfam" id="NF008644">
    <property type="entry name" value="PRK11637.1"/>
    <property type="match status" value="1"/>
</dbReference>
<accession>A0A1C4AYH9</accession>
<dbReference type="FunFam" id="2.70.70.10:FF:000003">
    <property type="entry name" value="Murein hydrolase activator EnvC"/>
    <property type="match status" value="1"/>
</dbReference>
<keyword evidence="1" id="KW-0175">Coiled coil</keyword>
<dbReference type="RefSeq" id="WP_091122358.1">
    <property type="nucleotide sequence ID" value="NZ_FMBA01000015.1"/>
</dbReference>
<dbReference type="Gene3D" id="6.10.250.3150">
    <property type="match status" value="1"/>
</dbReference>
<feature type="domain" description="M23ase beta-sheet core" evidence="3">
    <location>
        <begin position="304"/>
        <end position="397"/>
    </location>
</feature>
<sequence length="402" mass="46291">MSICQKIVVIIFIGLIKISFLYADDNQQLQSLRSAIKEQERRLEQQKKERIELINNLKKQETEIAKLLTSIEKNDLLFIKIDQEINNLVKKIDELTIKQKQQRTILSKQLENAFKLGNITGLELIFSGEKSERNDRIITYYGYINQVRQQQIHDLQDTQTQLNEKRIELQKKQALHKTLQIKQKEQQAGLEKKRQNRQSTIITLEASMQLNQQKLVDLRNNEVKLQEKIAQAERESRSIAEKEAKQAKYIEEKQKNQSYTLNSDEKGLMARVSGIGKPQHQFNWPVNGRVMHRFGELLQGELYWKGMVINAKEGTQVKAVADGRVILASWLQGYGFVVALEHGKGDMSLYGYNQRMLVEVSDKIERGQPIALVGSSGGQNASGLYFEIRRDGKALDPSGWLK</sequence>
<evidence type="ECO:0000256" key="2">
    <source>
        <dbReference type="SAM" id="Phobius"/>
    </source>
</evidence>
<keyword evidence="2" id="KW-1133">Transmembrane helix</keyword>
<name>A0A1C4AYH9_9GAMM</name>
<dbReference type="PANTHER" id="PTHR21666">
    <property type="entry name" value="PEPTIDASE-RELATED"/>
    <property type="match status" value="1"/>
</dbReference>
<dbReference type="AlphaFoldDB" id="A0A1C4AYH9"/>
<dbReference type="Gene3D" id="2.70.70.10">
    <property type="entry name" value="Glucose Permease (Domain IIA)"/>
    <property type="match status" value="1"/>
</dbReference>
<feature type="coiled-coil region" evidence="1">
    <location>
        <begin position="208"/>
        <end position="245"/>
    </location>
</feature>
<keyword evidence="2" id="KW-0812">Transmembrane</keyword>
<evidence type="ECO:0000259" key="3">
    <source>
        <dbReference type="Pfam" id="PF01551"/>
    </source>
</evidence>
<organism evidence="4 5">
    <name type="scientific">Gilliamella intestini</name>
    <dbReference type="NCBI Taxonomy" id="1798183"/>
    <lineage>
        <taxon>Bacteria</taxon>
        <taxon>Pseudomonadati</taxon>
        <taxon>Pseudomonadota</taxon>
        <taxon>Gammaproteobacteria</taxon>
        <taxon>Orbales</taxon>
        <taxon>Orbaceae</taxon>
        <taxon>Gilliamella</taxon>
    </lineage>
</organism>
<keyword evidence="4" id="KW-0378">Hydrolase</keyword>
<dbReference type="PANTHER" id="PTHR21666:SF270">
    <property type="entry name" value="MUREIN HYDROLASE ACTIVATOR ENVC"/>
    <property type="match status" value="1"/>
</dbReference>
<proteinExistence type="predicted"/>
<evidence type="ECO:0000313" key="5">
    <source>
        <dbReference type="Proteomes" id="UP000199698"/>
    </source>
</evidence>
<dbReference type="CDD" id="cd12797">
    <property type="entry name" value="M23_peptidase"/>
    <property type="match status" value="1"/>
</dbReference>
<feature type="coiled-coil region" evidence="1">
    <location>
        <begin position="22"/>
        <end position="70"/>
    </location>
</feature>
<dbReference type="GO" id="GO:0004222">
    <property type="term" value="F:metalloendopeptidase activity"/>
    <property type="evidence" value="ECO:0007669"/>
    <property type="project" value="TreeGrafter"/>
</dbReference>
<dbReference type="EMBL" id="FMBA01000015">
    <property type="protein sequence ID" value="SCB99646.1"/>
    <property type="molecule type" value="Genomic_DNA"/>
</dbReference>
<keyword evidence="2" id="KW-0472">Membrane</keyword>
<dbReference type="InterPro" id="IPR050570">
    <property type="entry name" value="Cell_wall_metabolism_enzyme"/>
</dbReference>
<dbReference type="Proteomes" id="UP000199698">
    <property type="component" value="Unassembled WGS sequence"/>
</dbReference>
<dbReference type="InterPro" id="IPR016047">
    <property type="entry name" value="M23ase_b-sheet_dom"/>
</dbReference>
<dbReference type="STRING" id="1798183.GA0061080_101519"/>